<name>A0ABW2GA00_9ACTN</name>
<evidence type="ECO:0000313" key="1">
    <source>
        <dbReference type="EMBL" id="MFC7184178.1"/>
    </source>
</evidence>
<organism evidence="1 2">
    <name type="scientific">Kitasatospora paranensis</name>
    <dbReference type="NCBI Taxonomy" id="258053"/>
    <lineage>
        <taxon>Bacteria</taxon>
        <taxon>Bacillati</taxon>
        <taxon>Actinomycetota</taxon>
        <taxon>Actinomycetes</taxon>
        <taxon>Kitasatosporales</taxon>
        <taxon>Streptomycetaceae</taxon>
        <taxon>Kitasatospora</taxon>
    </lineage>
</organism>
<dbReference type="EMBL" id="JBHTAJ010000092">
    <property type="protein sequence ID" value="MFC7184178.1"/>
    <property type="molecule type" value="Genomic_DNA"/>
</dbReference>
<protein>
    <submittedName>
        <fullName evidence="1">Cyclase</fullName>
    </submittedName>
</protein>
<accession>A0ABW2GA00</accession>
<dbReference type="Proteomes" id="UP001596435">
    <property type="component" value="Unassembled WGS sequence"/>
</dbReference>
<feature type="non-terminal residue" evidence="1">
    <location>
        <position position="90"/>
    </location>
</feature>
<gene>
    <name evidence="1" type="ORF">ACFQMG_31975</name>
</gene>
<sequence>MATKEEQKAPGTSGFDKLREEAVHYLGAQVEHLVDKAGEKVSDLTGRLGEVVENGGALPKSGARALPGGSPAKAFLGEKAKSVKDNVVDK</sequence>
<comment type="caution">
    <text evidence="1">The sequence shown here is derived from an EMBL/GenBank/DDBJ whole genome shotgun (WGS) entry which is preliminary data.</text>
</comment>
<keyword evidence="2" id="KW-1185">Reference proteome</keyword>
<proteinExistence type="predicted"/>
<reference evidence="2" key="1">
    <citation type="journal article" date="2019" name="Int. J. Syst. Evol. Microbiol.">
        <title>The Global Catalogue of Microorganisms (GCM) 10K type strain sequencing project: providing services to taxonomists for standard genome sequencing and annotation.</title>
        <authorList>
            <consortium name="The Broad Institute Genomics Platform"/>
            <consortium name="The Broad Institute Genome Sequencing Center for Infectious Disease"/>
            <person name="Wu L."/>
            <person name="Ma J."/>
        </authorList>
    </citation>
    <scope>NUCLEOTIDE SEQUENCE [LARGE SCALE GENOMIC DNA]</scope>
    <source>
        <strain evidence="2">CGMCC 1.12859</strain>
    </source>
</reference>
<evidence type="ECO:0000313" key="2">
    <source>
        <dbReference type="Proteomes" id="UP001596435"/>
    </source>
</evidence>